<dbReference type="AlphaFoldDB" id="A0A4Q7PP95"/>
<organism evidence="1 2">
    <name type="scientific">Cuneatibacter caecimuris</name>
    <dbReference type="NCBI Taxonomy" id="1796618"/>
    <lineage>
        <taxon>Bacteria</taxon>
        <taxon>Bacillati</taxon>
        <taxon>Bacillota</taxon>
        <taxon>Clostridia</taxon>
        <taxon>Lachnospirales</taxon>
        <taxon>Lachnospiraceae</taxon>
        <taxon>Cuneatibacter</taxon>
    </lineage>
</organism>
<accession>A0A4Q7PP95</accession>
<dbReference type="RefSeq" id="WP_130433526.1">
    <property type="nucleotide sequence ID" value="NZ_SGXF01000001.1"/>
</dbReference>
<evidence type="ECO:0000313" key="1">
    <source>
        <dbReference type="EMBL" id="RZT02821.1"/>
    </source>
</evidence>
<evidence type="ECO:0000313" key="2">
    <source>
        <dbReference type="Proteomes" id="UP000292927"/>
    </source>
</evidence>
<dbReference type="OrthoDB" id="3176748at2"/>
<comment type="caution">
    <text evidence="1">The sequence shown here is derived from an EMBL/GenBank/DDBJ whole genome shotgun (WGS) entry which is preliminary data.</text>
</comment>
<reference evidence="1 2" key="1">
    <citation type="submission" date="2019-02" db="EMBL/GenBank/DDBJ databases">
        <title>Genomic Encyclopedia of Type Strains, Phase IV (KMG-IV): sequencing the most valuable type-strain genomes for metagenomic binning, comparative biology and taxonomic classification.</title>
        <authorList>
            <person name="Goeker M."/>
        </authorList>
    </citation>
    <scope>NUCLEOTIDE SEQUENCE [LARGE SCALE GENOMIC DNA]</scope>
    <source>
        <strain evidence="1 2">DSM 29486</strain>
    </source>
</reference>
<keyword evidence="2" id="KW-1185">Reference proteome</keyword>
<dbReference type="Proteomes" id="UP000292927">
    <property type="component" value="Unassembled WGS sequence"/>
</dbReference>
<protein>
    <submittedName>
        <fullName evidence="1">Uncharacterized protein</fullName>
    </submittedName>
</protein>
<proteinExistence type="predicted"/>
<gene>
    <name evidence="1" type="ORF">EV209_0948</name>
</gene>
<dbReference type="EMBL" id="SGXF01000001">
    <property type="protein sequence ID" value="RZT02821.1"/>
    <property type="molecule type" value="Genomic_DNA"/>
</dbReference>
<name>A0A4Q7PP95_9FIRM</name>
<dbReference type="InterPro" id="IPR053842">
    <property type="entry name" value="NikA-like"/>
</dbReference>
<dbReference type="Pfam" id="PF21983">
    <property type="entry name" value="NikA-like"/>
    <property type="match status" value="1"/>
</dbReference>
<sequence length="116" mass="13772">MSQKKKDDKNRWRNLTVAFRVSPEENEELNMRVKLSGAETKREYIIQSVLHQQVIAKGNPLMLVTFRRELQHIERELERLTSIDQMDSELLTPIRSMLEILEGFRKDSTEDKSNER</sequence>